<dbReference type="EMBL" id="LHYH01000006">
    <property type="protein sequence ID" value="KXB07300.1"/>
    <property type="molecule type" value="Genomic_DNA"/>
</dbReference>
<evidence type="ECO:0000313" key="3">
    <source>
        <dbReference type="Proteomes" id="UP000070504"/>
    </source>
</evidence>
<dbReference type="Gene3D" id="1.10.10.10">
    <property type="entry name" value="Winged helix-like DNA-binding domain superfamily/Winged helix DNA-binding domain"/>
    <property type="match status" value="1"/>
</dbReference>
<organism evidence="2 3">
    <name type="scientific">candidate division MSBL1 archaeon SCGC-AAA382K21</name>
    <dbReference type="NCBI Taxonomy" id="1698283"/>
    <lineage>
        <taxon>Archaea</taxon>
        <taxon>Methanobacteriati</taxon>
        <taxon>Methanobacteriota</taxon>
        <taxon>candidate division MSBL1</taxon>
    </lineage>
</organism>
<comment type="caution">
    <text evidence="2">The sequence shown here is derived from an EMBL/GenBank/DDBJ whole genome shotgun (WGS) entry which is preliminary data.</text>
</comment>
<dbReference type="SUPFAM" id="SSF46785">
    <property type="entry name" value="Winged helix' DNA-binding domain"/>
    <property type="match status" value="1"/>
</dbReference>
<evidence type="ECO:0000313" key="2">
    <source>
        <dbReference type="EMBL" id="KXB07300.1"/>
    </source>
</evidence>
<sequence>MRGKYEIVRDILKATRNSSRKTSIVYEANLGFQQADKYLDVLRKKELLKISDGENVEYEITEKGREVLDLLKGLEEKVATP</sequence>
<evidence type="ECO:0000259" key="1">
    <source>
        <dbReference type="Pfam" id="PF14947"/>
    </source>
</evidence>
<dbReference type="Proteomes" id="UP000070504">
    <property type="component" value="Unassembled WGS sequence"/>
</dbReference>
<dbReference type="InterPro" id="IPR036388">
    <property type="entry name" value="WH-like_DNA-bd_sf"/>
</dbReference>
<dbReference type="AlphaFoldDB" id="A0A133VLL2"/>
<protein>
    <recommendedName>
        <fullName evidence="1">ArnR1-like winged helix-turn-helix domain-containing protein</fullName>
    </recommendedName>
</protein>
<keyword evidence="3" id="KW-1185">Reference proteome</keyword>
<proteinExistence type="predicted"/>
<name>A0A133VLL2_9EURY</name>
<reference evidence="2 3" key="1">
    <citation type="journal article" date="2016" name="Sci. Rep.">
        <title>Metabolic traits of an uncultured archaeal lineage -MSBL1- from brine pools of the Red Sea.</title>
        <authorList>
            <person name="Mwirichia R."/>
            <person name="Alam I."/>
            <person name="Rashid M."/>
            <person name="Vinu M."/>
            <person name="Ba-Alawi W."/>
            <person name="Anthony Kamau A."/>
            <person name="Kamanda Ngugi D."/>
            <person name="Goker M."/>
            <person name="Klenk H.P."/>
            <person name="Bajic V."/>
            <person name="Stingl U."/>
        </authorList>
    </citation>
    <scope>NUCLEOTIDE SEQUENCE [LARGE SCALE GENOMIC DNA]</scope>
    <source>
        <strain evidence="2">SCGC-AAA382K21</strain>
    </source>
</reference>
<feature type="domain" description="ArnR1-like winged helix-turn-helix" evidence="1">
    <location>
        <begin position="2"/>
        <end position="77"/>
    </location>
</feature>
<dbReference type="InterPro" id="IPR038723">
    <property type="entry name" value="ArnR1-like_HTH"/>
</dbReference>
<dbReference type="InterPro" id="IPR036390">
    <property type="entry name" value="WH_DNA-bd_sf"/>
</dbReference>
<dbReference type="Pfam" id="PF14947">
    <property type="entry name" value="HTH_45"/>
    <property type="match status" value="1"/>
</dbReference>
<gene>
    <name evidence="2" type="ORF">AKJ54_00400</name>
</gene>
<accession>A0A133VLL2</accession>